<dbReference type="PANTHER" id="PTHR31300">
    <property type="entry name" value="LIPASE"/>
    <property type="match status" value="1"/>
</dbReference>
<evidence type="ECO:0000313" key="1">
    <source>
        <dbReference type="EnsemblPlants" id="Zm00001eb370340_P001"/>
    </source>
</evidence>
<keyword evidence="2" id="KW-1185">Reference proteome</keyword>
<dbReference type="Pfam" id="PF04788">
    <property type="entry name" value="DUF620"/>
    <property type="match status" value="2"/>
</dbReference>
<evidence type="ECO:0007829" key="3">
    <source>
        <dbReference type="PeptideAtlas" id="A0A804QZQ5"/>
    </source>
</evidence>
<dbReference type="Proteomes" id="UP000007305">
    <property type="component" value="Chromosome 8"/>
</dbReference>
<dbReference type="EnsemblPlants" id="Zm00001eb370340_T001">
    <property type="protein sequence ID" value="Zm00001eb370340_P001"/>
    <property type="gene ID" value="Zm00001eb370340"/>
</dbReference>
<organism evidence="1 2">
    <name type="scientific">Zea mays</name>
    <name type="common">Maize</name>
    <dbReference type="NCBI Taxonomy" id="4577"/>
    <lineage>
        <taxon>Eukaryota</taxon>
        <taxon>Viridiplantae</taxon>
        <taxon>Streptophyta</taxon>
        <taxon>Embryophyta</taxon>
        <taxon>Tracheophyta</taxon>
        <taxon>Spermatophyta</taxon>
        <taxon>Magnoliopsida</taxon>
        <taxon>Liliopsida</taxon>
        <taxon>Poales</taxon>
        <taxon>Poaceae</taxon>
        <taxon>PACMAD clade</taxon>
        <taxon>Panicoideae</taxon>
        <taxon>Andropogonodae</taxon>
        <taxon>Andropogoneae</taxon>
        <taxon>Tripsacinae</taxon>
        <taxon>Zea</taxon>
    </lineage>
</organism>
<dbReference type="AlphaFoldDB" id="A0A804QZQ5"/>
<proteinExistence type="evidence at protein level"/>
<dbReference type="Gramene" id="Zm00001eb370340_T001">
    <property type="protein sequence ID" value="Zm00001eb370340_P001"/>
    <property type="gene ID" value="Zm00001eb370340"/>
</dbReference>
<reference evidence="1" key="2">
    <citation type="submission" date="2019-07" db="EMBL/GenBank/DDBJ databases">
        <authorList>
            <person name="Seetharam A."/>
            <person name="Woodhouse M."/>
            <person name="Cannon E."/>
        </authorList>
    </citation>
    <scope>NUCLEOTIDE SEQUENCE [LARGE SCALE GENOMIC DNA]</scope>
    <source>
        <strain evidence="1">cv. B73</strain>
    </source>
</reference>
<reference evidence="2" key="1">
    <citation type="journal article" date="2009" name="Science">
        <title>The B73 maize genome: complexity, diversity, and dynamics.</title>
        <authorList>
            <person name="Schnable P.S."/>
            <person name="Ware D."/>
            <person name="Fulton R.S."/>
            <person name="Stein J.C."/>
            <person name="Wei F."/>
            <person name="Pasternak S."/>
            <person name="Liang C."/>
            <person name="Zhang J."/>
            <person name="Fulton L."/>
            <person name="Graves T.A."/>
            <person name="Minx P."/>
            <person name="Reily A.D."/>
            <person name="Courtney L."/>
            <person name="Kruchowski S.S."/>
            <person name="Tomlinson C."/>
            <person name="Strong C."/>
            <person name="Delehaunty K."/>
            <person name="Fronick C."/>
            <person name="Courtney B."/>
            <person name="Rock S.M."/>
            <person name="Belter E."/>
            <person name="Du F."/>
            <person name="Kim K."/>
            <person name="Abbott R.M."/>
            <person name="Cotton M."/>
            <person name="Levy A."/>
            <person name="Marchetto P."/>
            <person name="Ochoa K."/>
            <person name="Jackson S.M."/>
            <person name="Gillam B."/>
            <person name="Chen W."/>
            <person name="Yan L."/>
            <person name="Higginbotham J."/>
            <person name="Cardenas M."/>
            <person name="Waligorski J."/>
            <person name="Applebaum E."/>
            <person name="Phelps L."/>
            <person name="Falcone J."/>
            <person name="Kanchi K."/>
            <person name="Thane T."/>
            <person name="Scimone A."/>
            <person name="Thane N."/>
            <person name="Henke J."/>
            <person name="Wang T."/>
            <person name="Ruppert J."/>
            <person name="Shah N."/>
            <person name="Rotter K."/>
            <person name="Hodges J."/>
            <person name="Ingenthron E."/>
            <person name="Cordes M."/>
            <person name="Kohlberg S."/>
            <person name="Sgro J."/>
            <person name="Delgado B."/>
            <person name="Mead K."/>
            <person name="Chinwalla A."/>
            <person name="Leonard S."/>
            <person name="Crouse K."/>
            <person name="Collura K."/>
            <person name="Kudrna D."/>
            <person name="Currie J."/>
            <person name="He R."/>
            <person name="Angelova A."/>
            <person name="Rajasekar S."/>
            <person name="Mueller T."/>
            <person name="Lomeli R."/>
            <person name="Scara G."/>
            <person name="Ko A."/>
            <person name="Delaney K."/>
            <person name="Wissotski M."/>
            <person name="Lopez G."/>
            <person name="Campos D."/>
            <person name="Braidotti M."/>
            <person name="Ashley E."/>
            <person name="Golser W."/>
            <person name="Kim H."/>
            <person name="Lee S."/>
            <person name="Lin J."/>
            <person name="Dujmic Z."/>
            <person name="Kim W."/>
            <person name="Talag J."/>
            <person name="Zuccolo A."/>
            <person name="Fan C."/>
            <person name="Sebastian A."/>
            <person name="Kramer M."/>
            <person name="Spiegel L."/>
            <person name="Nascimento L."/>
            <person name="Zutavern T."/>
            <person name="Miller B."/>
            <person name="Ambroise C."/>
            <person name="Muller S."/>
            <person name="Spooner W."/>
            <person name="Narechania A."/>
            <person name="Ren L."/>
            <person name="Wei S."/>
            <person name="Kumari S."/>
            <person name="Faga B."/>
            <person name="Levy M.J."/>
            <person name="McMahan L."/>
            <person name="Van Buren P."/>
            <person name="Vaughn M.W."/>
            <person name="Ying K."/>
            <person name="Yeh C.-T."/>
            <person name="Emrich S.J."/>
            <person name="Jia Y."/>
            <person name="Kalyanaraman A."/>
            <person name="Hsia A.-P."/>
            <person name="Barbazuk W.B."/>
            <person name="Baucom R.S."/>
            <person name="Brutnell T.P."/>
            <person name="Carpita N.C."/>
            <person name="Chaparro C."/>
            <person name="Chia J.-M."/>
            <person name="Deragon J.-M."/>
            <person name="Estill J.C."/>
            <person name="Fu Y."/>
            <person name="Jeddeloh J.A."/>
            <person name="Han Y."/>
            <person name="Lee H."/>
            <person name="Li P."/>
            <person name="Lisch D.R."/>
            <person name="Liu S."/>
            <person name="Liu Z."/>
            <person name="Nagel D.H."/>
            <person name="McCann M.C."/>
            <person name="SanMiguel P."/>
            <person name="Myers A.M."/>
            <person name="Nettleton D."/>
            <person name="Nguyen J."/>
            <person name="Penning B.W."/>
            <person name="Ponnala L."/>
            <person name="Schneider K.L."/>
            <person name="Schwartz D.C."/>
            <person name="Sharma A."/>
            <person name="Soderlund C."/>
            <person name="Springer N.M."/>
            <person name="Sun Q."/>
            <person name="Wang H."/>
            <person name="Waterman M."/>
            <person name="Westerman R."/>
            <person name="Wolfgruber T.K."/>
            <person name="Yang L."/>
            <person name="Yu Y."/>
            <person name="Zhang L."/>
            <person name="Zhou S."/>
            <person name="Zhu Q."/>
            <person name="Bennetzen J.L."/>
            <person name="Dawe R.K."/>
            <person name="Jiang J."/>
            <person name="Jiang N."/>
            <person name="Presting G.G."/>
            <person name="Wessler S.R."/>
            <person name="Aluru S."/>
            <person name="Martienssen R.A."/>
            <person name="Clifton S.W."/>
            <person name="McCombie W.R."/>
            <person name="Wing R.A."/>
            <person name="Wilson R.K."/>
        </authorList>
    </citation>
    <scope>NUCLEOTIDE SEQUENCE [LARGE SCALE GENOMIC DNA]</scope>
    <source>
        <strain evidence="2">cv. B73</strain>
    </source>
</reference>
<evidence type="ECO:0000313" key="2">
    <source>
        <dbReference type="Proteomes" id="UP000007305"/>
    </source>
</evidence>
<protein>
    <recommendedName>
        <fullName evidence="4">DUF620 family protein</fullName>
    </recommendedName>
</protein>
<name>A0A804QZQ5_MAIZE</name>
<reference evidence="1" key="3">
    <citation type="submission" date="2021-05" db="UniProtKB">
        <authorList>
            <consortium name="EnsemblPlants"/>
        </authorList>
    </citation>
    <scope>IDENTIFICATION</scope>
    <source>
        <strain evidence="1">cv. B73</strain>
    </source>
</reference>
<dbReference type="InterPro" id="IPR006873">
    <property type="entry name" value="DUF620"/>
</dbReference>
<keyword evidence="3" id="KW-1267">Proteomics identification</keyword>
<dbReference type="InParanoid" id="A0A804QZQ5"/>
<accession>A0A804QZQ5</accession>
<dbReference type="PANTHER" id="PTHR31300:SF9">
    <property type="entry name" value="SPINDLE ASSEMBLY ABNORMAL PROTEIN (DUF620)"/>
    <property type="match status" value="1"/>
</dbReference>
<sequence>MRKLCPNLDRDDSLDTVLEVPIPDEMLINAPGADKRRGAGGANMRAWLKNQAFDRATVDGPASATAELQLFLNVVGSPLIPCPVPHDRAFSRSIRDSSIQASTAKYIIQQYIAATGGQAALQGVRSMYAVGKVRMCASEFHLGDQTVTAAQGRAEVGGFVLWQKTPEVWFFELIMAGHKMSAGSDGKVAWRQSAAEHSRVSRGPPRPLRRSLQVTESAEAHVRARIAFSQRRLPSCSFGYLQGLDPRSIANLFSDAVCIGEKILNNEECFILKLEAGAATLRARSAPAFDIIHHTVWGYFSQRTGLLIQLEDSHLLRMKSGKGARRSENIFWETSMESVISDYRYIDGINIAHGGHTNVTLFRYGEGSVNHKRKLEETWTVEEADFNVHGLTTDYFLPPADLKKDDEDHNK</sequence>
<evidence type="ECO:0008006" key="4">
    <source>
        <dbReference type="Google" id="ProtNLM"/>
    </source>
</evidence>